<sequence>MSDKVLVATYGSLRKGQHNHAINARAGGVSIGEGWTVNNCNLYQYCTAYFPSVSLEHDSNGKPVRVEVFETTQAGLEGPYDGLEGHRGNDNPYTFYKRTLIPVLLDSGETVEAWIYHIDEEQDVLVESGDWTAYLAGEKDDSN</sequence>
<dbReference type="Proteomes" id="UP000693883">
    <property type="component" value="Segment"/>
</dbReference>
<dbReference type="EMBL" id="MZ342906">
    <property type="protein sequence ID" value="QWY14102.1"/>
    <property type="molecule type" value="Genomic_DNA"/>
</dbReference>
<evidence type="ECO:0000313" key="2">
    <source>
        <dbReference type="EMBL" id="QWY14102.1"/>
    </source>
</evidence>
<keyword evidence="2" id="KW-0808">Transferase</keyword>
<dbReference type="InterPro" id="IPR009288">
    <property type="entry name" value="AIG2-like_dom"/>
</dbReference>
<dbReference type="Pfam" id="PF06094">
    <property type="entry name" value="GGACT"/>
    <property type="match status" value="1"/>
</dbReference>
<evidence type="ECO:0000259" key="1">
    <source>
        <dbReference type="Pfam" id="PF06094"/>
    </source>
</evidence>
<dbReference type="Gene3D" id="3.10.490.10">
    <property type="entry name" value="Gamma-glutamyl cyclotransferase-like"/>
    <property type="match status" value="1"/>
</dbReference>
<feature type="domain" description="Gamma-glutamylcyclotransferase AIG2-like" evidence="1">
    <location>
        <begin position="7"/>
        <end position="132"/>
    </location>
</feature>
<evidence type="ECO:0000313" key="3">
    <source>
        <dbReference type="Proteomes" id="UP000693883"/>
    </source>
</evidence>
<proteinExistence type="predicted"/>
<dbReference type="CDD" id="cd06661">
    <property type="entry name" value="GGCT_like"/>
    <property type="match status" value="1"/>
</dbReference>
<dbReference type="InterPro" id="IPR036568">
    <property type="entry name" value="GGCT-like_sf"/>
</dbReference>
<dbReference type="GO" id="GO:0016740">
    <property type="term" value="F:transferase activity"/>
    <property type="evidence" value="ECO:0007669"/>
    <property type="project" value="UniProtKB-KW"/>
</dbReference>
<keyword evidence="3" id="KW-1185">Reference proteome</keyword>
<gene>
    <name evidence="2" type="ORF">SU7_75</name>
</gene>
<reference evidence="2 3" key="1">
    <citation type="submission" date="2021-06" db="EMBL/GenBank/DDBJ databases">
        <title>Complete genome sequence of vB_EcoP_SU7, a Podoviridae coliphage with C3 morphotype.</title>
        <authorList>
            <person name="Koonjan S."/>
            <person name="Cooper C.J."/>
            <person name="Nilsson A.S."/>
        </authorList>
    </citation>
    <scope>NUCLEOTIDE SEQUENCE [LARGE SCALE GENOMIC DNA]</scope>
</reference>
<name>A0A8F3C9C6_9CAUD</name>
<organism evidence="2 3">
    <name type="scientific">Escherichia phage vB_EcoP_SU7</name>
    <dbReference type="NCBI Taxonomy" id="2849626"/>
    <lineage>
        <taxon>Viruses</taxon>
        <taxon>Duplodnaviria</taxon>
        <taxon>Heunggongvirae</taxon>
        <taxon>Uroviricota</taxon>
        <taxon>Caudoviricetes</taxon>
        <taxon>Mktvariviridae</taxon>
        <taxon>Gordonclarkvirinae</taxon>
        <taxon>Suseptimavirus</taxon>
        <taxon>Suseptimavirus SU7</taxon>
    </lineage>
</organism>
<dbReference type="SUPFAM" id="SSF110857">
    <property type="entry name" value="Gamma-glutamyl cyclotransferase-like"/>
    <property type="match status" value="1"/>
</dbReference>
<protein>
    <submittedName>
        <fullName evidence="2">Gamma-glutamyl cyclotransferase</fullName>
    </submittedName>
</protein>
<accession>A0A8F3C9C6</accession>
<dbReference type="InterPro" id="IPR013024">
    <property type="entry name" value="GGCT-like"/>
</dbReference>